<proteinExistence type="predicted"/>
<dbReference type="Gene3D" id="3.40.630.30">
    <property type="match status" value="1"/>
</dbReference>
<dbReference type="PANTHER" id="PTHR42791">
    <property type="entry name" value="GNAT FAMILY ACETYLTRANSFERASE"/>
    <property type="match status" value="1"/>
</dbReference>
<dbReference type="Pfam" id="PF13508">
    <property type="entry name" value="Acetyltransf_7"/>
    <property type="match status" value="1"/>
</dbReference>
<feature type="domain" description="N-acetyltransferase" evidence="1">
    <location>
        <begin position="33"/>
        <end position="219"/>
    </location>
</feature>
<dbReference type="InterPro" id="IPR000182">
    <property type="entry name" value="GNAT_dom"/>
</dbReference>
<dbReference type="PANTHER" id="PTHR42791:SF1">
    <property type="entry name" value="N-ACETYLTRANSFERASE DOMAIN-CONTAINING PROTEIN"/>
    <property type="match status" value="1"/>
</dbReference>
<dbReference type="Proteomes" id="UP000696294">
    <property type="component" value="Unassembled WGS sequence"/>
</dbReference>
<accession>A0ABX1BFS8</accession>
<comment type="caution">
    <text evidence="2">The sequence shown here is derived from an EMBL/GenBank/DDBJ whole genome shotgun (WGS) entry which is preliminary data.</text>
</comment>
<evidence type="ECO:0000259" key="1">
    <source>
        <dbReference type="PROSITE" id="PS51186"/>
    </source>
</evidence>
<sequence length="222" mass="24948">MGETYEAGRATREAFGPWPVYHRESGAAFALRPAVRLATADDAQQVAELIATAFSGLRPMAYLVPDRRARHRVIAAGFRIFVEHAVEHGEIHLIDDGPAVAVWFPYTSPLPAPADYERRLAEATGEWAERFRVLDGLFEQNHPAEPHQHLAFLAVHPDRQNEGLGTALLHYQHARLDGLPAYLEASDPRNRDLYARHGYQARQPFALPDGALYWPMWRPGTV</sequence>
<reference evidence="2 3" key="1">
    <citation type="submission" date="2020-03" db="EMBL/GenBank/DDBJ databases">
        <title>WGS of actinomycetes isolated from Thailand.</title>
        <authorList>
            <person name="Thawai C."/>
        </authorList>
    </citation>
    <scope>NUCLEOTIDE SEQUENCE [LARGE SCALE GENOMIC DNA]</scope>
    <source>
        <strain evidence="2 3">FMUSA5-5</strain>
    </source>
</reference>
<evidence type="ECO:0000313" key="2">
    <source>
        <dbReference type="EMBL" id="NJP94161.1"/>
    </source>
</evidence>
<dbReference type="PROSITE" id="PS51186">
    <property type="entry name" value="GNAT"/>
    <property type="match status" value="1"/>
</dbReference>
<protein>
    <submittedName>
        <fullName evidence="2">GNAT family N-acetyltransferase</fullName>
    </submittedName>
</protein>
<dbReference type="InterPro" id="IPR052523">
    <property type="entry name" value="Trichothecene_AcTrans"/>
</dbReference>
<dbReference type="InterPro" id="IPR016181">
    <property type="entry name" value="Acyl_CoA_acyltransferase"/>
</dbReference>
<organism evidence="2 3">
    <name type="scientific">Nonomuraea composti</name>
    <dbReference type="NCBI Taxonomy" id="2720023"/>
    <lineage>
        <taxon>Bacteria</taxon>
        <taxon>Bacillati</taxon>
        <taxon>Actinomycetota</taxon>
        <taxon>Actinomycetes</taxon>
        <taxon>Streptosporangiales</taxon>
        <taxon>Streptosporangiaceae</taxon>
        <taxon>Nonomuraea</taxon>
    </lineage>
</organism>
<name>A0ABX1BFS8_9ACTN</name>
<dbReference type="RefSeq" id="WP_168014828.1">
    <property type="nucleotide sequence ID" value="NZ_JAATEP010000027.1"/>
</dbReference>
<dbReference type="EMBL" id="JAATEP010000027">
    <property type="protein sequence ID" value="NJP94161.1"/>
    <property type="molecule type" value="Genomic_DNA"/>
</dbReference>
<dbReference type="SUPFAM" id="SSF55729">
    <property type="entry name" value="Acyl-CoA N-acyltransferases (Nat)"/>
    <property type="match status" value="1"/>
</dbReference>
<evidence type="ECO:0000313" key="3">
    <source>
        <dbReference type="Proteomes" id="UP000696294"/>
    </source>
</evidence>
<keyword evidence="3" id="KW-1185">Reference proteome</keyword>
<gene>
    <name evidence="2" type="ORF">HCN51_32805</name>
</gene>